<evidence type="ECO:0000313" key="2">
    <source>
        <dbReference type="Proteomes" id="UP001320544"/>
    </source>
</evidence>
<dbReference type="RefSeq" id="WP_146040703.1">
    <property type="nucleotide sequence ID" value="NZ_AP025564.1"/>
</dbReference>
<name>A0ABN6MLQ1_9ACTN</name>
<organism evidence="1 2">
    <name type="scientific">Raoultibacter timonensis</name>
    <dbReference type="NCBI Taxonomy" id="1907662"/>
    <lineage>
        <taxon>Bacteria</taxon>
        <taxon>Bacillati</taxon>
        <taxon>Actinomycetota</taxon>
        <taxon>Coriobacteriia</taxon>
        <taxon>Eggerthellales</taxon>
        <taxon>Eggerthellaceae</taxon>
        <taxon>Raoultibacter</taxon>
    </lineage>
</organism>
<keyword evidence="2" id="KW-1185">Reference proteome</keyword>
<evidence type="ECO:0000313" key="1">
    <source>
        <dbReference type="EMBL" id="BDE97790.1"/>
    </source>
</evidence>
<proteinExistence type="predicted"/>
<dbReference type="EMBL" id="AP025564">
    <property type="protein sequence ID" value="BDE97790.1"/>
    <property type="molecule type" value="Genomic_DNA"/>
</dbReference>
<gene>
    <name evidence="1" type="ORF">CE91St30_31230</name>
</gene>
<reference evidence="1 2" key="1">
    <citation type="submission" date="2022-01" db="EMBL/GenBank/DDBJ databases">
        <title>Novel bile acid biosynthetic pathways are enriched in the microbiome of centenarians.</title>
        <authorList>
            <person name="Sato Y."/>
            <person name="Atarashi K."/>
            <person name="Plichta R.D."/>
            <person name="Arai Y."/>
            <person name="Sasajima S."/>
            <person name="Kearney M.S."/>
            <person name="Suda W."/>
            <person name="Takeshita K."/>
            <person name="Sasaki T."/>
            <person name="Okamoto S."/>
            <person name="Skelly N.A."/>
            <person name="Okamura Y."/>
            <person name="Vlamakis H."/>
            <person name="Li Y."/>
            <person name="Tanoue T."/>
            <person name="Takei H."/>
            <person name="Nittono H."/>
            <person name="Narushima S."/>
            <person name="Irie J."/>
            <person name="Itoh H."/>
            <person name="Moriya K."/>
            <person name="Sugiura Y."/>
            <person name="Suematsu M."/>
            <person name="Moritoki N."/>
            <person name="Shibata S."/>
            <person name="Littman R.D."/>
            <person name="Fischbach A.M."/>
            <person name="Uwamino Y."/>
            <person name="Inoue T."/>
            <person name="Honda A."/>
            <person name="Hattori M."/>
            <person name="Murai T."/>
            <person name="Xavier J.R."/>
            <person name="Hirose N."/>
            <person name="Honda K."/>
        </authorList>
    </citation>
    <scope>NUCLEOTIDE SEQUENCE [LARGE SCALE GENOMIC DNA]</scope>
    <source>
        <strain evidence="1 2">CE91-St30</strain>
    </source>
</reference>
<accession>A0ABN6MLQ1</accession>
<sequence>MTQTVKQQVSGIDVTIEYANEGDAPVSEKEIGAYISRARELYPTDTLEWLKLEVDGEDVGISYGLAPVPFDRIRRITGYLVGTMDRWNNAKSSEEHDRVKHGTNRPEAAFACSNGC</sequence>
<dbReference type="Proteomes" id="UP001320544">
    <property type="component" value="Chromosome"/>
</dbReference>
<protein>
    <submittedName>
        <fullName evidence="1">Uncharacterized protein</fullName>
    </submittedName>
</protein>
<dbReference type="InterPro" id="IPR012833">
    <property type="entry name" value="NrdD"/>
</dbReference>
<dbReference type="Pfam" id="PF13597">
    <property type="entry name" value="NRDD"/>
    <property type="match status" value="1"/>
</dbReference>